<dbReference type="AlphaFoldDB" id="A0A0E3WED2"/>
<dbReference type="EMBL" id="CTEE01000003">
    <property type="protein sequence ID" value="CQD24575.1"/>
    <property type="molecule type" value="Genomic_DNA"/>
</dbReference>
<evidence type="ECO:0000313" key="3">
    <source>
        <dbReference type="Proteomes" id="UP000199251"/>
    </source>
</evidence>
<evidence type="ECO:0000313" key="1">
    <source>
        <dbReference type="EMBL" id="CQD24575.1"/>
    </source>
</evidence>
<dbReference type="EMBL" id="CP092424">
    <property type="protein sequence ID" value="ULP45437.1"/>
    <property type="molecule type" value="Genomic_DNA"/>
</dbReference>
<reference evidence="1 3" key="1">
    <citation type="submission" date="2015-03" db="EMBL/GenBank/DDBJ databases">
        <authorList>
            <person name="Urmite Genomes"/>
        </authorList>
    </citation>
    <scope>NUCLEOTIDE SEQUENCE [LARGE SCALE GENOMIC DNA]</scope>
    <source>
        <strain evidence="1 3">CSUR P1491</strain>
    </source>
</reference>
<dbReference type="RefSeq" id="WP_061559583.1">
    <property type="nucleotide sequence ID" value="NZ_CP092424.2"/>
</dbReference>
<protein>
    <submittedName>
        <fullName evidence="2">DUF4226 domain-containing protein</fullName>
    </submittedName>
</protein>
<dbReference type="OrthoDB" id="4707118at2"/>
<dbReference type="STRING" id="141349.BN1232_06269"/>
<dbReference type="Pfam" id="PF10774">
    <property type="entry name" value="DUF4226"/>
    <property type="match status" value="1"/>
</dbReference>
<name>A0A0E3WED2_MYCLN</name>
<accession>A0A0E3WED2</accession>
<dbReference type="Proteomes" id="UP001055171">
    <property type="component" value="Plasmid unnamed1"/>
</dbReference>
<gene>
    <name evidence="1" type="ORF">BN1232_06269</name>
    <name evidence="2" type="ORF">MJO58_28130</name>
</gene>
<proteinExistence type="predicted"/>
<evidence type="ECO:0000313" key="4">
    <source>
        <dbReference type="Proteomes" id="UP001055171"/>
    </source>
</evidence>
<evidence type="ECO:0000313" key="2">
    <source>
        <dbReference type="EMBL" id="ULP45437.1"/>
    </source>
</evidence>
<reference evidence="2" key="2">
    <citation type="submission" date="2022-08" db="EMBL/GenBank/DDBJ databases">
        <title>Complete genome sequence of 14 non-tuberculosis mycobacteria type-strains.</title>
        <authorList>
            <person name="Igarashi Y."/>
            <person name="Osugi A."/>
            <person name="Mitarai S."/>
        </authorList>
    </citation>
    <scope>NUCLEOTIDE SEQUENCE</scope>
    <source>
        <strain evidence="2">ATCC 51985</strain>
        <plasmid evidence="2">unnamed1</plasmid>
    </source>
</reference>
<dbReference type="Proteomes" id="UP000199251">
    <property type="component" value="Unassembled WGS sequence"/>
</dbReference>
<dbReference type="InterPro" id="IPR019710">
    <property type="entry name" value="DUF4226"/>
</dbReference>
<keyword evidence="4" id="KW-1185">Reference proteome</keyword>
<geneLocation type="plasmid" evidence="2 4">
    <name>unnamed1</name>
</geneLocation>
<organism evidence="1 3">
    <name type="scientific">Mycobacterium lentiflavum</name>
    <dbReference type="NCBI Taxonomy" id="141349"/>
    <lineage>
        <taxon>Bacteria</taxon>
        <taxon>Bacillati</taxon>
        <taxon>Actinomycetota</taxon>
        <taxon>Actinomycetes</taxon>
        <taxon>Mycobacteriales</taxon>
        <taxon>Mycobacteriaceae</taxon>
        <taxon>Mycobacterium</taxon>
        <taxon>Mycobacterium simiae complex</taxon>
    </lineage>
</organism>
<sequence>MSLDELIVQAGRALSDARRLFGSSPIDGRWPSPQALVTGRQAVAEAGQAAASDWHGVAGPVYRAANNERLQRLDNARTADAQIAPAFVTTGQAAAAGAHSMDSLIAETRAGVDALAPRARSAAGQQELATYLQGQLNRAKGLVQNFQEHNAELAARIDAAAAGYQAEGPVVAQIALKPPVGYIIWCSPAIVGGYICEFLQNDGSIIWRHSPIDITGGMP</sequence>
<keyword evidence="2" id="KW-0614">Plasmid</keyword>